<dbReference type="EnsemblMetazoa" id="Aqu2.1.32502_001">
    <property type="protein sequence ID" value="Aqu2.1.32502_001"/>
    <property type="gene ID" value="Aqu2.1.32502"/>
</dbReference>
<proteinExistence type="predicted"/>
<accession>A0A1X7UYR7</accession>
<organism evidence="2">
    <name type="scientific">Amphimedon queenslandica</name>
    <name type="common">Sponge</name>
    <dbReference type="NCBI Taxonomy" id="400682"/>
    <lineage>
        <taxon>Eukaryota</taxon>
        <taxon>Metazoa</taxon>
        <taxon>Porifera</taxon>
        <taxon>Demospongiae</taxon>
        <taxon>Heteroscleromorpha</taxon>
        <taxon>Haplosclerida</taxon>
        <taxon>Niphatidae</taxon>
        <taxon>Amphimedon</taxon>
    </lineage>
</organism>
<evidence type="ECO:0000313" key="2">
    <source>
        <dbReference type="EnsemblMetazoa" id="Aqu2.1.32502_001"/>
    </source>
</evidence>
<evidence type="ECO:0000256" key="1">
    <source>
        <dbReference type="SAM" id="MobiDB-lite"/>
    </source>
</evidence>
<dbReference type="AlphaFoldDB" id="A0A1X7UYR7"/>
<dbReference type="InParanoid" id="A0A1X7UYR7"/>
<feature type="region of interest" description="Disordered" evidence="1">
    <location>
        <begin position="1"/>
        <end position="20"/>
    </location>
</feature>
<sequence length="20" mass="2538">MRGKREKKDRDYSVRERKVT</sequence>
<name>A0A1X7UYR7_AMPQE</name>
<reference evidence="2" key="1">
    <citation type="submission" date="2017-05" db="UniProtKB">
        <authorList>
            <consortium name="EnsemblMetazoa"/>
        </authorList>
    </citation>
    <scope>IDENTIFICATION</scope>
</reference>
<protein>
    <submittedName>
        <fullName evidence="2">Uncharacterized protein</fullName>
    </submittedName>
</protein>